<protein>
    <submittedName>
        <fullName evidence="1">Protein-glutamate O-methyltransferase CheR</fullName>
    </submittedName>
</protein>
<dbReference type="EMBL" id="CP113520">
    <property type="protein sequence ID" value="WAJ29833.1"/>
    <property type="molecule type" value="Genomic_DNA"/>
</dbReference>
<evidence type="ECO:0000313" key="1">
    <source>
        <dbReference type="EMBL" id="WAJ29833.1"/>
    </source>
</evidence>
<reference evidence="1" key="1">
    <citation type="submission" date="2022-11" db="EMBL/GenBank/DDBJ databases">
        <title>beta-Carotene-producing bacterium, Jeongeuplla avenae sp. nov., alleviates the salt stress of Arabidopsis seedlings.</title>
        <authorList>
            <person name="Jiang L."/>
            <person name="Lee J."/>
        </authorList>
    </citation>
    <scope>NUCLEOTIDE SEQUENCE</scope>
    <source>
        <strain evidence="1">DY_R2A_6</strain>
    </source>
</reference>
<gene>
    <name evidence="1" type="ORF">OXU80_06320</name>
</gene>
<dbReference type="Proteomes" id="UP001163223">
    <property type="component" value="Chromosome"/>
</dbReference>
<organism evidence="1 2">
    <name type="scientific">Antarcticirhabdus aurantiaca</name>
    <dbReference type="NCBI Taxonomy" id="2606717"/>
    <lineage>
        <taxon>Bacteria</taxon>
        <taxon>Pseudomonadati</taxon>
        <taxon>Pseudomonadota</taxon>
        <taxon>Alphaproteobacteria</taxon>
        <taxon>Hyphomicrobiales</taxon>
        <taxon>Aurantimonadaceae</taxon>
        <taxon>Antarcticirhabdus</taxon>
    </lineage>
</organism>
<evidence type="ECO:0000313" key="2">
    <source>
        <dbReference type="Proteomes" id="UP001163223"/>
    </source>
</evidence>
<accession>A0ACD4NSU9</accession>
<keyword evidence="2" id="KW-1185">Reference proteome</keyword>
<proteinExistence type="predicted"/>
<sequence length="298" mass="33983">MPAASLQRVPEVDAVPHWTRVSLDDRVFAELVRLVKENCGIALSDMKRTMLETRLRRRLMVNDIADFGAYAAFLRSDRGKREEMQFFVDAVVTNQTSFFRELNHFEHLTPAELKRLAKEGNDGTLKIWSAACSSGEEAWSLAMIADEASRGGTEFPWKILATDISIRILTAARDAIYTVEDVAAVPERLRQAYLMRSRDPDDRRVKVAPELRRNVRFGQINLMDADYRPGSGMDVIFCRNVLIYFEPDVQLQVVAKLCRHLRPGGLLILGHSDTVRSKALPLRLIRGNIYERLREAPR</sequence>
<name>A0ACD4NSU9_9HYPH</name>